<dbReference type="SUPFAM" id="SSF48264">
    <property type="entry name" value="Cytochrome P450"/>
    <property type="match status" value="1"/>
</dbReference>
<dbReference type="InterPro" id="IPR002401">
    <property type="entry name" value="Cyt_P450_E_grp-I"/>
</dbReference>
<organism evidence="11 12">
    <name type="scientific">Hydnomerulius pinastri MD-312</name>
    <dbReference type="NCBI Taxonomy" id="994086"/>
    <lineage>
        <taxon>Eukaryota</taxon>
        <taxon>Fungi</taxon>
        <taxon>Dikarya</taxon>
        <taxon>Basidiomycota</taxon>
        <taxon>Agaricomycotina</taxon>
        <taxon>Agaricomycetes</taxon>
        <taxon>Agaricomycetidae</taxon>
        <taxon>Boletales</taxon>
        <taxon>Boletales incertae sedis</taxon>
        <taxon>Leucogyrophana</taxon>
    </lineage>
</organism>
<evidence type="ECO:0000256" key="3">
    <source>
        <dbReference type="ARBA" id="ARBA00010617"/>
    </source>
</evidence>
<keyword evidence="8 10" id="KW-0503">Monooxygenase</keyword>
<evidence type="ECO:0000313" key="12">
    <source>
        <dbReference type="Proteomes" id="UP000053820"/>
    </source>
</evidence>
<dbReference type="AlphaFoldDB" id="A0A0C9VYB9"/>
<evidence type="ECO:0000256" key="5">
    <source>
        <dbReference type="ARBA" id="ARBA00022723"/>
    </source>
</evidence>
<dbReference type="GO" id="GO:0016705">
    <property type="term" value="F:oxidoreductase activity, acting on paired donors, with incorporation or reduction of molecular oxygen"/>
    <property type="evidence" value="ECO:0007669"/>
    <property type="project" value="InterPro"/>
</dbReference>
<evidence type="ECO:0000256" key="2">
    <source>
        <dbReference type="ARBA" id="ARBA00005179"/>
    </source>
</evidence>
<dbReference type="PANTHER" id="PTHR46300:SF5">
    <property type="entry name" value="CYTOCHROME P450"/>
    <property type="match status" value="1"/>
</dbReference>
<dbReference type="PRINTS" id="PR00463">
    <property type="entry name" value="EP450I"/>
</dbReference>
<gene>
    <name evidence="11" type="ORF">HYDPIDRAFT_34241</name>
</gene>
<dbReference type="GO" id="GO:0004497">
    <property type="term" value="F:monooxygenase activity"/>
    <property type="evidence" value="ECO:0007669"/>
    <property type="project" value="UniProtKB-KW"/>
</dbReference>
<evidence type="ECO:0000256" key="1">
    <source>
        <dbReference type="ARBA" id="ARBA00001971"/>
    </source>
</evidence>
<proteinExistence type="inferred from homology"/>
<evidence type="ECO:0000256" key="9">
    <source>
        <dbReference type="PIRSR" id="PIRSR602401-1"/>
    </source>
</evidence>
<dbReference type="PANTHER" id="PTHR46300">
    <property type="entry name" value="P450, PUTATIVE (EUROFUNG)-RELATED-RELATED"/>
    <property type="match status" value="1"/>
</dbReference>
<name>A0A0C9VYB9_9AGAM</name>
<dbReference type="GO" id="GO:0020037">
    <property type="term" value="F:heme binding"/>
    <property type="evidence" value="ECO:0007669"/>
    <property type="project" value="InterPro"/>
</dbReference>
<dbReference type="CDD" id="cd11065">
    <property type="entry name" value="CYP64-like"/>
    <property type="match status" value="1"/>
</dbReference>
<comment type="similarity">
    <text evidence="3 10">Belongs to the cytochrome P450 family.</text>
</comment>
<evidence type="ECO:0000256" key="8">
    <source>
        <dbReference type="ARBA" id="ARBA00023033"/>
    </source>
</evidence>
<evidence type="ECO:0000256" key="10">
    <source>
        <dbReference type="RuleBase" id="RU000461"/>
    </source>
</evidence>
<keyword evidence="12" id="KW-1185">Reference proteome</keyword>
<dbReference type="Pfam" id="PF00067">
    <property type="entry name" value="p450"/>
    <property type="match status" value="1"/>
</dbReference>
<comment type="pathway">
    <text evidence="2">Secondary metabolite biosynthesis.</text>
</comment>
<evidence type="ECO:0000313" key="11">
    <source>
        <dbReference type="EMBL" id="KIJ58388.1"/>
    </source>
</evidence>
<dbReference type="Gene3D" id="1.10.630.10">
    <property type="entry name" value="Cytochrome P450"/>
    <property type="match status" value="1"/>
</dbReference>
<dbReference type="Proteomes" id="UP000053820">
    <property type="component" value="Unassembled WGS sequence"/>
</dbReference>
<dbReference type="InterPro" id="IPR017972">
    <property type="entry name" value="Cyt_P450_CS"/>
</dbReference>
<dbReference type="GO" id="GO:0005506">
    <property type="term" value="F:iron ion binding"/>
    <property type="evidence" value="ECO:0007669"/>
    <property type="project" value="InterPro"/>
</dbReference>
<keyword evidence="7 9" id="KW-0408">Iron</keyword>
<dbReference type="InterPro" id="IPR036396">
    <property type="entry name" value="Cyt_P450_sf"/>
</dbReference>
<protein>
    <submittedName>
        <fullName evidence="11">Unplaced genomic scaffold scaffold_112, whole genome shotgun sequence</fullName>
    </submittedName>
</protein>
<feature type="binding site" description="axial binding residue" evidence="9">
    <location>
        <position position="484"/>
    </location>
    <ligand>
        <name>heme</name>
        <dbReference type="ChEBI" id="CHEBI:30413"/>
    </ligand>
    <ligandPart>
        <name>Fe</name>
        <dbReference type="ChEBI" id="CHEBI:18248"/>
    </ligandPart>
</feature>
<dbReference type="InterPro" id="IPR001128">
    <property type="entry name" value="Cyt_P450"/>
</dbReference>
<dbReference type="EMBL" id="KN839946">
    <property type="protein sequence ID" value="KIJ58388.1"/>
    <property type="molecule type" value="Genomic_DNA"/>
</dbReference>
<keyword evidence="6 10" id="KW-0560">Oxidoreductase</keyword>
<reference evidence="11 12" key="1">
    <citation type="submission" date="2014-04" db="EMBL/GenBank/DDBJ databases">
        <title>Evolutionary Origins and Diversification of the Mycorrhizal Mutualists.</title>
        <authorList>
            <consortium name="DOE Joint Genome Institute"/>
            <consortium name="Mycorrhizal Genomics Consortium"/>
            <person name="Kohler A."/>
            <person name="Kuo A."/>
            <person name="Nagy L.G."/>
            <person name="Floudas D."/>
            <person name="Copeland A."/>
            <person name="Barry K.W."/>
            <person name="Cichocki N."/>
            <person name="Veneault-Fourrey C."/>
            <person name="LaButti K."/>
            <person name="Lindquist E.A."/>
            <person name="Lipzen A."/>
            <person name="Lundell T."/>
            <person name="Morin E."/>
            <person name="Murat C."/>
            <person name="Riley R."/>
            <person name="Ohm R."/>
            <person name="Sun H."/>
            <person name="Tunlid A."/>
            <person name="Henrissat B."/>
            <person name="Grigoriev I.V."/>
            <person name="Hibbett D.S."/>
            <person name="Martin F."/>
        </authorList>
    </citation>
    <scope>NUCLEOTIDE SEQUENCE [LARGE SCALE GENOMIC DNA]</scope>
    <source>
        <strain evidence="11 12">MD-312</strain>
    </source>
</reference>
<comment type="cofactor">
    <cofactor evidence="1 9">
        <name>heme</name>
        <dbReference type="ChEBI" id="CHEBI:30413"/>
    </cofactor>
</comment>
<dbReference type="HOGENOM" id="CLU_001570_2_3_1"/>
<accession>A0A0C9VYB9</accession>
<evidence type="ECO:0000256" key="7">
    <source>
        <dbReference type="ARBA" id="ARBA00023004"/>
    </source>
</evidence>
<keyword evidence="5 9" id="KW-0479">Metal-binding</keyword>
<dbReference type="PROSITE" id="PS00086">
    <property type="entry name" value="CYTOCHROME_P450"/>
    <property type="match status" value="1"/>
</dbReference>
<dbReference type="InterPro" id="IPR050364">
    <property type="entry name" value="Cytochrome_P450_fung"/>
</dbReference>
<dbReference type="OrthoDB" id="2789670at2759"/>
<sequence length="648" mass="72894">MNTSIRQAERHLEIIWILSDNSDFLMRSLAFTMSWSTSNTRLALLVPASVIAVDVIRRLVLARRQRKGFPLPPGPTPVPLLGNVLSIDTEEPWKSYTEMEATYGKCDILYLRLLDQELVILNSQSDALEMLEKRSQIYSDRPFIATLAPYGMDCNFAFAPYGDHWRLCRRIFHQTFRADAALTFRPMQLRRARQMIVNMIDDPNQYPSHFSTFSAAVAMSAVYDYEPHLRDDPMVHSVERFLEASCPAITPEKALPLKMFPFLLHLPDWFPGSSIKREANYSKRWSTEMVENPYQYVQKRMETGGELPVISMVSDHITRMQDYDEAYRIEYTEALKKASATAFLGSAETSSSTLMVFALAMVKHPQVWKRAQTEIDAVIGMDKLPEFDDRPSLPYVEAIIRETMRWQPVLPMGVPHATTTSDIFKGLYIPKGATVIANVWAMSRDEARYPNSSQFIPERFLKPDGTLNDDDPSQFIFGFGRRVCPGRHTADASLWSAIATMLATLDFSLAKDAGGRDIDFEPTYANGITHHPLTFPCAISPRSHINRSRPAFDPLSGGTPLAIGFRAHIELNPAETIKAKTDVRELGKGDQRPHAFTQLALDESGQNAVFQAAGVTYTQSVVKAAAERVPVAYPEAAYYSPSLAGTTR</sequence>
<keyword evidence="4 9" id="KW-0349">Heme</keyword>
<evidence type="ECO:0000256" key="4">
    <source>
        <dbReference type="ARBA" id="ARBA00022617"/>
    </source>
</evidence>
<evidence type="ECO:0000256" key="6">
    <source>
        <dbReference type="ARBA" id="ARBA00023002"/>
    </source>
</evidence>